<accession>A0A4Y2CGP8</accession>
<dbReference type="AlphaFoldDB" id="A0A4Y2CGP8"/>
<dbReference type="EMBL" id="BGPR01000185">
    <property type="protein sequence ID" value="GBM02917.1"/>
    <property type="molecule type" value="Genomic_DNA"/>
</dbReference>
<evidence type="ECO:0000313" key="2">
    <source>
        <dbReference type="EMBL" id="GBM02917.1"/>
    </source>
</evidence>
<name>A0A4Y2CGP8_ARAVE</name>
<feature type="region of interest" description="Disordered" evidence="1">
    <location>
        <begin position="1"/>
        <end position="28"/>
    </location>
</feature>
<keyword evidence="3" id="KW-1185">Reference proteome</keyword>
<organism evidence="2 3">
    <name type="scientific">Araneus ventricosus</name>
    <name type="common">Orbweaver spider</name>
    <name type="synonym">Epeira ventricosa</name>
    <dbReference type="NCBI Taxonomy" id="182803"/>
    <lineage>
        <taxon>Eukaryota</taxon>
        <taxon>Metazoa</taxon>
        <taxon>Ecdysozoa</taxon>
        <taxon>Arthropoda</taxon>
        <taxon>Chelicerata</taxon>
        <taxon>Arachnida</taxon>
        <taxon>Araneae</taxon>
        <taxon>Araneomorphae</taxon>
        <taxon>Entelegynae</taxon>
        <taxon>Araneoidea</taxon>
        <taxon>Araneidae</taxon>
        <taxon>Araneus</taxon>
    </lineage>
</organism>
<evidence type="ECO:0000313" key="3">
    <source>
        <dbReference type="Proteomes" id="UP000499080"/>
    </source>
</evidence>
<gene>
    <name evidence="2" type="ORF">AVEN_269842_1</name>
</gene>
<sequence length="145" mass="16956">MDKWLKIGSQRPEVEKNDNTNDNDGPTYNKLIKTVDESNDIVSTSKNIERNALPNKKLRKYQEEFINYGFTYCVVNGEEHPLCKDKLANESMKPAKLKRHFETKHKDLVNKSETFFKKRAESMKNQNVFLKKYTTIPEKALRASL</sequence>
<dbReference type="PANTHER" id="PTHR45913:SF19">
    <property type="entry name" value="LOW QUALITY PROTEIN: ZINC FINGER BED DOMAIN-CONTAINING PROTEIN 5-LIKE"/>
    <property type="match status" value="1"/>
</dbReference>
<reference evidence="2 3" key="1">
    <citation type="journal article" date="2019" name="Sci. Rep.">
        <title>Orb-weaving spider Araneus ventricosus genome elucidates the spidroin gene catalogue.</title>
        <authorList>
            <person name="Kono N."/>
            <person name="Nakamura H."/>
            <person name="Ohtoshi R."/>
            <person name="Moran D.A.P."/>
            <person name="Shinohara A."/>
            <person name="Yoshida Y."/>
            <person name="Fujiwara M."/>
            <person name="Mori M."/>
            <person name="Tomita M."/>
            <person name="Arakawa K."/>
        </authorList>
    </citation>
    <scope>NUCLEOTIDE SEQUENCE [LARGE SCALE GENOMIC DNA]</scope>
</reference>
<dbReference type="OrthoDB" id="7381979at2759"/>
<dbReference type="PANTHER" id="PTHR45913">
    <property type="entry name" value="EPM2A-INTERACTING PROTEIN 1"/>
    <property type="match status" value="1"/>
</dbReference>
<proteinExistence type="predicted"/>
<protein>
    <submittedName>
        <fullName evidence="2">Uncharacterized protein</fullName>
    </submittedName>
</protein>
<evidence type="ECO:0000256" key="1">
    <source>
        <dbReference type="SAM" id="MobiDB-lite"/>
    </source>
</evidence>
<comment type="caution">
    <text evidence="2">The sequence shown here is derived from an EMBL/GenBank/DDBJ whole genome shotgun (WGS) entry which is preliminary data.</text>
</comment>
<dbReference type="Proteomes" id="UP000499080">
    <property type="component" value="Unassembled WGS sequence"/>
</dbReference>